<dbReference type="GO" id="GO:0005654">
    <property type="term" value="C:nucleoplasm"/>
    <property type="evidence" value="ECO:0007669"/>
    <property type="project" value="UniProtKB-ARBA"/>
</dbReference>
<evidence type="ECO:0000256" key="3">
    <source>
        <dbReference type="ARBA" id="ARBA00022478"/>
    </source>
</evidence>
<dbReference type="PANTHER" id="PTHR12780">
    <property type="entry name" value="RNA POLYMERASE III DNA DIRECTED , 39KD SUBUNIT-RELATED"/>
    <property type="match status" value="1"/>
</dbReference>
<comment type="function">
    <text evidence="6">DNA-dependent RNA polymerase catalyzes the transcription of DNA into RNA using the four ribonucleoside triphosphates as substrates. Specific peripheric component of RNA polymerase III which synthesizes small RNAs, such as 5S rRNA and tRNAs.</text>
</comment>
<dbReference type="EMBL" id="HBGS01032500">
    <property type="protein sequence ID" value="CAD9433646.1"/>
    <property type="molecule type" value="Transcribed_RNA"/>
</dbReference>
<reference evidence="7" key="1">
    <citation type="submission" date="2021-01" db="EMBL/GenBank/DDBJ databases">
        <authorList>
            <person name="Corre E."/>
            <person name="Pelletier E."/>
            <person name="Niang G."/>
            <person name="Scheremetjew M."/>
            <person name="Finn R."/>
            <person name="Kale V."/>
            <person name="Holt S."/>
            <person name="Cochrane G."/>
            <person name="Meng A."/>
            <person name="Brown T."/>
            <person name="Cohen L."/>
        </authorList>
    </citation>
    <scope>NUCLEOTIDE SEQUENCE</scope>
    <source>
        <strain evidence="7">CCMP1381</strain>
    </source>
</reference>
<sequence>MDHAQLKSSLVDLLSQNPQGLHDFQLTEHFGEAVFKQLPPVLNELSQQNRITFNKMEKGVLFKLVDEQIAQKLAGLNVEVMMVYEEIKSSGNSGIWNRDIKTHTNIQQQTLTKALKELERRMLIKSVKSIHQKTKKIWMLYDLSPSSAITGGPWYTDNEFDHEFVNEIARLVENQIKEAWLEHSKPTSMQQVDDQVKKSGVSQEPLSTAHIKQILNRLIFDQRIEPMLIPPEQRHIFKGSGPWYRSSPTQVTHYDHFTAIPCGVCPVSAHCAPGGVISPEKCVYLDEWFKEGVEEEF</sequence>
<dbReference type="PIRSF" id="PIRSF028763">
    <property type="entry name" value="RNA_pol_Rpc34"/>
    <property type="match status" value="1"/>
</dbReference>
<dbReference type="SUPFAM" id="SSF46785">
    <property type="entry name" value="Winged helix' DNA-binding domain"/>
    <property type="match status" value="1"/>
</dbReference>
<keyword evidence="3 6" id="KW-0240">DNA-directed RNA polymerase</keyword>
<evidence type="ECO:0000256" key="5">
    <source>
        <dbReference type="ARBA" id="ARBA00023242"/>
    </source>
</evidence>
<dbReference type="GO" id="GO:0006383">
    <property type="term" value="P:transcription by RNA polymerase III"/>
    <property type="evidence" value="ECO:0007669"/>
    <property type="project" value="UniProtKB-UniRule"/>
</dbReference>
<dbReference type="FunFam" id="1.10.10.10:FF:000116">
    <property type="entry name" value="DNA-directed RNA polymerase III subunit RPC6"/>
    <property type="match status" value="1"/>
</dbReference>
<dbReference type="AlphaFoldDB" id="A0A7S2CSP3"/>
<dbReference type="InterPro" id="IPR036388">
    <property type="entry name" value="WH-like_DNA-bd_sf"/>
</dbReference>
<accession>A0A7S2CSP3</accession>
<gene>
    <name evidence="7" type="ORF">DSPE1174_LOCUS16682</name>
</gene>
<comment type="subcellular location">
    <subcellularLocation>
        <location evidence="1 6">Nucleus</location>
    </subcellularLocation>
</comment>
<evidence type="ECO:0000256" key="2">
    <source>
        <dbReference type="ARBA" id="ARBA00011038"/>
    </source>
</evidence>
<dbReference type="GO" id="GO:0005666">
    <property type="term" value="C:RNA polymerase III complex"/>
    <property type="evidence" value="ECO:0007669"/>
    <property type="project" value="UniProtKB-UniRule"/>
</dbReference>
<keyword evidence="4 6" id="KW-0804">Transcription</keyword>
<dbReference type="Pfam" id="PF05158">
    <property type="entry name" value="RNA_pol_Rpc34"/>
    <property type="match status" value="2"/>
</dbReference>
<protein>
    <recommendedName>
        <fullName evidence="6">DNA-directed RNA polymerase III subunit RPC6</fullName>
        <shortName evidence="6">RNA polymerase III subunit C6</shortName>
    </recommendedName>
</protein>
<dbReference type="GO" id="GO:0005737">
    <property type="term" value="C:cytoplasm"/>
    <property type="evidence" value="ECO:0007669"/>
    <property type="project" value="UniProtKB-ARBA"/>
</dbReference>
<name>A0A7S2CSP3_9STRA</name>
<proteinExistence type="inferred from homology"/>
<organism evidence="7">
    <name type="scientific">Octactis speculum</name>
    <dbReference type="NCBI Taxonomy" id="3111310"/>
    <lineage>
        <taxon>Eukaryota</taxon>
        <taxon>Sar</taxon>
        <taxon>Stramenopiles</taxon>
        <taxon>Ochrophyta</taxon>
        <taxon>Dictyochophyceae</taxon>
        <taxon>Dictyochales</taxon>
        <taxon>Dictyochaceae</taxon>
        <taxon>Octactis</taxon>
    </lineage>
</organism>
<evidence type="ECO:0000256" key="1">
    <source>
        <dbReference type="ARBA" id="ARBA00004123"/>
    </source>
</evidence>
<evidence type="ECO:0000313" key="7">
    <source>
        <dbReference type="EMBL" id="CAD9433646.1"/>
    </source>
</evidence>
<dbReference type="InterPro" id="IPR016049">
    <property type="entry name" value="RNA_pol_Rpc34-like"/>
</dbReference>
<keyword evidence="5 6" id="KW-0539">Nucleus</keyword>
<evidence type="ECO:0000256" key="4">
    <source>
        <dbReference type="ARBA" id="ARBA00023163"/>
    </source>
</evidence>
<evidence type="ECO:0000256" key="6">
    <source>
        <dbReference type="PIRNR" id="PIRNR028763"/>
    </source>
</evidence>
<dbReference type="InterPro" id="IPR036390">
    <property type="entry name" value="WH_DNA-bd_sf"/>
</dbReference>
<dbReference type="InterPro" id="IPR007832">
    <property type="entry name" value="RNA_pol_Rpc34"/>
</dbReference>
<dbReference type="Gene3D" id="1.10.10.10">
    <property type="entry name" value="Winged helix-like DNA-binding domain superfamily/Winged helix DNA-binding domain"/>
    <property type="match status" value="2"/>
</dbReference>
<comment type="similarity">
    <text evidence="2 6">Belongs to the eukaryotic RPC34/RPC39 RNA polymerase subunit family.</text>
</comment>